<accession>A0A1X7R987</accession>
<dbReference type="OrthoDB" id="10345184at2759"/>
<organism evidence="1 2">
    <name type="scientific">Maudiozyma saulgeensis</name>
    <dbReference type="NCBI Taxonomy" id="1789683"/>
    <lineage>
        <taxon>Eukaryota</taxon>
        <taxon>Fungi</taxon>
        <taxon>Dikarya</taxon>
        <taxon>Ascomycota</taxon>
        <taxon>Saccharomycotina</taxon>
        <taxon>Saccharomycetes</taxon>
        <taxon>Saccharomycetales</taxon>
        <taxon>Saccharomycetaceae</taxon>
        <taxon>Maudiozyma</taxon>
    </lineage>
</organism>
<proteinExistence type="predicted"/>
<name>A0A1X7R987_9SACH</name>
<protein>
    <submittedName>
        <fullName evidence="1">Uncharacterized protein</fullName>
    </submittedName>
</protein>
<gene>
    <name evidence="1" type="ORF">KASA_0I00165G</name>
</gene>
<dbReference type="EMBL" id="FXLY01000010">
    <property type="protein sequence ID" value="SMN22020.1"/>
    <property type="molecule type" value="Genomic_DNA"/>
</dbReference>
<evidence type="ECO:0000313" key="1">
    <source>
        <dbReference type="EMBL" id="SMN22020.1"/>
    </source>
</evidence>
<sequence length="330" mass="38786">MERDIITALRLLNVNSKCLLSDPYNHKGIFKVKTLTELCVKDFSEVLTSSIITLGDQLELFQKIPNTYVASMIINYLPFINSGSSLFTSYWILEQYFCEQHDSHDTFNQKQYMFNDNIDGIPSIIKMFNGLDKIKRYPFRLNLHLYVYLNQTERLAQLKNLYELSFYEQNQDILCRTIVGWLTYIKITPNTWKGVSRLSVPFLKDPKLLFKLLYYIPSLEIVTVGIEPSIIQGIPILRSCLVSHSLGQEYVSKRKFEDDYPVPIEIRDKNFPRKLINTDLDNRNVYYLTVPLNSLEKARQIEENIMKKAPKRKIQLNKSHINSKFLERFK</sequence>
<evidence type="ECO:0000313" key="2">
    <source>
        <dbReference type="Proteomes" id="UP000196158"/>
    </source>
</evidence>
<reference evidence="1 2" key="1">
    <citation type="submission" date="2017-04" db="EMBL/GenBank/DDBJ databases">
        <authorList>
            <person name="Afonso C.L."/>
            <person name="Miller P.J."/>
            <person name="Scott M.A."/>
            <person name="Spackman E."/>
            <person name="Goraichik I."/>
            <person name="Dimitrov K.M."/>
            <person name="Suarez D.L."/>
            <person name="Swayne D.E."/>
        </authorList>
    </citation>
    <scope>NUCLEOTIDE SEQUENCE [LARGE SCALE GENOMIC DNA]</scope>
</reference>
<dbReference type="AlphaFoldDB" id="A0A1X7R987"/>
<dbReference type="Proteomes" id="UP000196158">
    <property type="component" value="Unassembled WGS sequence"/>
</dbReference>
<keyword evidence="2" id="KW-1185">Reference proteome</keyword>